<sequence>MRSDSEKIHVWLCVLSGLFRFTMSFDESTIIIPDPARLAREINSAQNSWVAEDYYGRPVTFGDVQELISTNIPRHRLSKIGLSIEYGADTEASSDAQPPSNIEKIYDPEFHSGVSGERAFGSAVHSVRGEGERVHIGRESGHLLQVVRQRLQRWQPIKTFKHFTENGEITGGDYGSQIGCKPYSMPPRDNTATMNIEYTEAKKCENKCTNPKYPIPFEKEKRYKTKNYYLFDDRNTTKIQWDLMLNGPQVGAFIVYSDFLLYSKGVYRHTKGVALGGHGVRLIGWGQEKGVDYWLAANSWGTDWGQKGFFKLRRGANECLLEELVVAGEVDLANIHDSPTT</sequence>
<keyword evidence="2" id="KW-1015">Disulfide bond</keyword>
<dbReference type="PROSITE" id="PS00639">
    <property type="entry name" value="THIOL_PROTEASE_HIS"/>
    <property type="match status" value="1"/>
</dbReference>
<dbReference type="PANTHER" id="PTHR12411">
    <property type="entry name" value="CYSTEINE PROTEASE FAMILY C1-RELATED"/>
    <property type="match status" value="1"/>
</dbReference>
<dbReference type="EMBL" id="OU963868">
    <property type="protein sequence ID" value="CAH0393968.1"/>
    <property type="molecule type" value="Genomic_DNA"/>
</dbReference>
<dbReference type="Proteomes" id="UP001152759">
    <property type="component" value="Chromosome 7"/>
</dbReference>
<dbReference type="GO" id="GO:0008234">
    <property type="term" value="F:cysteine-type peptidase activity"/>
    <property type="evidence" value="ECO:0007669"/>
    <property type="project" value="InterPro"/>
</dbReference>
<protein>
    <recommendedName>
        <fullName evidence="4">Peptidase C1A papain C-terminal domain-containing protein</fullName>
    </recommendedName>
</protein>
<dbReference type="InterPro" id="IPR025661">
    <property type="entry name" value="Pept_asp_AS"/>
</dbReference>
<dbReference type="InterPro" id="IPR000668">
    <property type="entry name" value="Peptidase_C1A_C"/>
</dbReference>
<evidence type="ECO:0000256" key="2">
    <source>
        <dbReference type="ARBA" id="ARBA00023157"/>
    </source>
</evidence>
<dbReference type="AlphaFoldDB" id="A0A9P0ALM3"/>
<dbReference type="InterPro" id="IPR013128">
    <property type="entry name" value="Peptidase_C1A"/>
</dbReference>
<keyword evidence="3" id="KW-0732">Signal</keyword>
<name>A0A9P0ALM3_BEMTA</name>
<dbReference type="GO" id="GO:0006508">
    <property type="term" value="P:proteolysis"/>
    <property type="evidence" value="ECO:0007669"/>
    <property type="project" value="InterPro"/>
</dbReference>
<dbReference type="InterPro" id="IPR038765">
    <property type="entry name" value="Papain-like_cys_pep_sf"/>
</dbReference>
<organism evidence="5 6">
    <name type="scientific">Bemisia tabaci</name>
    <name type="common">Sweetpotato whitefly</name>
    <name type="synonym">Aleurodes tabaci</name>
    <dbReference type="NCBI Taxonomy" id="7038"/>
    <lineage>
        <taxon>Eukaryota</taxon>
        <taxon>Metazoa</taxon>
        <taxon>Ecdysozoa</taxon>
        <taxon>Arthropoda</taxon>
        <taxon>Hexapoda</taxon>
        <taxon>Insecta</taxon>
        <taxon>Pterygota</taxon>
        <taxon>Neoptera</taxon>
        <taxon>Paraneoptera</taxon>
        <taxon>Hemiptera</taxon>
        <taxon>Sternorrhyncha</taxon>
        <taxon>Aleyrodoidea</taxon>
        <taxon>Aleyrodidae</taxon>
        <taxon>Aleyrodinae</taxon>
        <taxon>Bemisia</taxon>
    </lineage>
</organism>
<evidence type="ECO:0000256" key="3">
    <source>
        <dbReference type="SAM" id="SignalP"/>
    </source>
</evidence>
<dbReference type="SUPFAM" id="SSF54001">
    <property type="entry name" value="Cysteine proteinases"/>
    <property type="match status" value="1"/>
</dbReference>
<dbReference type="Gene3D" id="3.90.70.10">
    <property type="entry name" value="Cysteine proteinases"/>
    <property type="match status" value="1"/>
</dbReference>
<evidence type="ECO:0000256" key="1">
    <source>
        <dbReference type="ARBA" id="ARBA00008455"/>
    </source>
</evidence>
<evidence type="ECO:0000313" key="5">
    <source>
        <dbReference type="EMBL" id="CAH0393968.1"/>
    </source>
</evidence>
<feature type="signal peptide" evidence="3">
    <location>
        <begin position="1"/>
        <end position="24"/>
    </location>
</feature>
<feature type="domain" description="Peptidase C1A papain C-terminal" evidence="4">
    <location>
        <begin position="118"/>
        <end position="329"/>
    </location>
</feature>
<proteinExistence type="inferred from homology"/>
<comment type="similarity">
    <text evidence="1">Belongs to the peptidase C1 family.</text>
</comment>
<dbReference type="PROSITE" id="PS00640">
    <property type="entry name" value="THIOL_PROTEASE_ASN"/>
    <property type="match status" value="1"/>
</dbReference>
<dbReference type="InterPro" id="IPR025660">
    <property type="entry name" value="Pept_his_AS"/>
</dbReference>
<gene>
    <name evidence="5" type="ORF">BEMITA_LOCUS12318</name>
</gene>
<dbReference type="Pfam" id="PF00112">
    <property type="entry name" value="Peptidase_C1"/>
    <property type="match status" value="1"/>
</dbReference>
<reference evidence="5" key="1">
    <citation type="submission" date="2021-12" db="EMBL/GenBank/DDBJ databases">
        <authorList>
            <person name="King R."/>
        </authorList>
    </citation>
    <scope>NUCLEOTIDE SEQUENCE</scope>
</reference>
<feature type="chain" id="PRO_5040368413" description="Peptidase C1A papain C-terminal domain-containing protein" evidence="3">
    <location>
        <begin position="25"/>
        <end position="341"/>
    </location>
</feature>
<accession>A0A9P0ALM3</accession>
<evidence type="ECO:0000313" key="6">
    <source>
        <dbReference type="Proteomes" id="UP001152759"/>
    </source>
</evidence>
<evidence type="ECO:0000259" key="4">
    <source>
        <dbReference type="SMART" id="SM00645"/>
    </source>
</evidence>
<dbReference type="SMART" id="SM00645">
    <property type="entry name" value="Pept_C1"/>
    <property type="match status" value="1"/>
</dbReference>
<keyword evidence="6" id="KW-1185">Reference proteome</keyword>